<dbReference type="InterPro" id="IPR036250">
    <property type="entry name" value="AcylCo_DH-like_C"/>
</dbReference>
<comment type="caution">
    <text evidence="4">The sequence shown here is derived from an EMBL/GenBank/DDBJ whole genome shotgun (WGS) entry which is preliminary data.</text>
</comment>
<dbReference type="InterPro" id="IPR013786">
    <property type="entry name" value="AcylCoA_DH/ox_N"/>
</dbReference>
<dbReference type="Gene3D" id="2.40.110.10">
    <property type="entry name" value="Butyryl-CoA Dehydrogenase, subunit A, domain 2"/>
    <property type="match status" value="1"/>
</dbReference>
<reference evidence="4 5" key="1">
    <citation type="journal article" date="2019" name="Int. J. Syst. Evol. Microbiol.">
        <title>The Global Catalogue of Microorganisms (GCM) 10K type strain sequencing project: providing services to taxonomists for standard genome sequencing and annotation.</title>
        <authorList>
            <consortium name="The Broad Institute Genomics Platform"/>
            <consortium name="The Broad Institute Genome Sequencing Center for Infectious Disease"/>
            <person name="Wu L."/>
            <person name="Ma J."/>
        </authorList>
    </citation>
    <scope>NUCLEOTIDE SEQUENCE [LARGE SCALE GENOMIC DNA]</scope>
    <source>
        <strain evidence="4 5">JCM 10425</strain>
    </source>
</reference>
<dbReference type="SUPFAM" id="SSF47203">
    <property type="entry name" value="Acyl-CoA dehydrogenase C-terminal domain-like"/>
    <property type="match status" value="1"/>
</dbReference>
<evidence type="ECO:0000259" key="2">
    <source>
        <dbReference type="Pfam" id="PF02771"/>
    </source>
</evidence>
<evidence type="ECO:0000259" key="3">
    <source>
        <dbReference type="Pfam" id="PF08028"/>
    </source>
</evidence>
<sequence>MTTADKITTSAEALAVARELAGSIAATAVARDRGRTPPHAELAAIDRSGLLGIAVPAAYGGPDLPRSTVVEVVRILAAADPAVAQQLLAHFVVTQAIIGAPEVDRIFADVLADGRVGNATVERTTKRSIDRETRVTRSGEGTWLLDGVKYYATGSLDAAWIAVAALDDDGHPATAFVRPGDRGVTLDLADWSGFGQRASFSGTVRLARVPVELVLQEGPPPAEVPPLVLGAYDQALHAAIDIGIAGAALADGAAFVRERSRPWFEADVERAADEPHVRRRFGELTTRLHALEALLEHGARLVDETVRDPARWKYVHIGNHLLNGVAPPRLGVLY</sequence>
<proteinExistence type="predicted"/>
<dbReference type="RefSeq" id="WP_344652807.1">
    <property type="nucleotide sequence ID" value="NZ_BAAAGX010000028.1"/>
</dbReference>
<keyword evidence="1" id="KW-0560">Oxidoreductase</keyword>
<evidence type="ECO:0000313" key="4">
    <source>
        <dbReference type="EMBL" id="GAA0269316.1"/>
    </source>
</evidence>
<dbReference type="InterPro" id="IPR009100">
    <property type="entry name" value="AcylCoA_DH/oxidase_NM_dom_sf"/>
</dbReference>
<feature type="domain" description="Acyl-CoA dehydrogenase/oxidase N-terminal" evidence="2">
    <location>
        <begin position="20"/>
        <end position="97"/>
    </location>
</feature>
<dbReference type="PANTHER" id="PTHR43884">
    <property type="entry name" value="ACYL-COA DEHYDROGENASE"/>
    <property type="match status" value="1"/>
</dbReference>
<dbReference type="Pfam" id="PF08028">
    <property type="entry name" value="Acyl-CoA_dh_2"/>
    <property type="match status" value="1"/>
</dbReference>
<dbReference type="Proteomes" id="UP001500967">
    <property type="component" value="Unassembled WGS sequence"/>
</dbReference>
<dbReference type="InterPro" id="IPR013107">
    <property type="entry name" value="Acyl-CoA_DH_C"/>
</dbReference>
<dbReference type="Pfam" id="PF02771">
    <property type="entry name" value="Acyl-CoA_dh_N"/>
    <property type="match status" value="1"/>
</dbReference>
<gene>
    <name evidence="4" type="ORF">GCM10009539_65590</name>
</gene>
<dbReference type="SUPFAM" id="SSF56645">
    <property type="entry name" value="Acyl-CoA dehydrogenase NM domain-like"/>
    <property type="match status" value="1"/>
</dbReference>
<protein>
    <submittedName>
        <fullName evidence="4">Acyl-CoA dehydrogenase family protein</fullName>
    </submittedName>
</protein>
<dbReference type="EMBL" id="BAAAGX010000028">
    <property type="protein sequence ID" value="GAA0269316.1"/>
    <property type="molecule type" value="Genomic_DNA"/>
</dbReference>
<dbReference type="PANTHER" id="PTHR43884:SF12">
    <property type="entry name" value="ISOVALERYL-COA DEHYDROGENASE, MITOCHONDRIAL-RELATED"/>
    <property type="match status" value="1"/>
</dbReference>
<dbReference type="InterPro" id="IPR046373">
    <property type="entry name" value="Acyl-CoA_Oxase/DH_mid-dom_sf"/>
</dbReference>
<feature type="domain" description="Acyl-CoA dehydrogenase C-terminal" evidence="3">
    <location>
        <begin position="236"/>
        <end position="307"/>
    </location>
</feature>
<name>A0ABN0V0M3_9ACTN</name>
<dbReference type="Gene3D" id="1.20.140.10">
    <property type="entry name" value="Butyryl-CoA Dehydrogenase, subunit A, domain 3"/>
    <property type="match status" value="1"/>
</dbReference>
<organism evidence="4 5">
    <name type="scientific">Cryptosporangium japonicum</name>
    <dbReference type="NCBI Taxonomy" id="80872"/>
    <lineage>
        <taxon>Bacteria</taxon>
        <taxon>Bacillati</taxon>
        <taxon>Actinomycetota</taxon>
        <taxon>Actinomycetes</taxon>
        <taxon>Cryptosporangiales</taxon>
        <taxon>Cryptosporangiaceae</taxon>
        <taxon>Cryptosporangium</taxon>
    </lineage>
</organism>
<evidence type="ECO:0000313" key="5">
    <source>
        <dbReference type="Proteomes" id="UP001500967"/>
    </source>
</evidence>
<dbReference type="Gene3D" id="1.10.540.10">
    <property type="entry name" value="Acyl-CoA dehydrogenase/oxidase, N-terminal domain"/>
    <property type="match status" value="1"/>
</dbReference>
<evidence type="ECO:0000256" key="1">
    <source>
        <dbReference type="ARBA" id="ARBA00023002"/>
    </source>
</evidence>
<accession>A0ABN0V0M3</accession>
<keyword evidence="5" id="KW-1185">Reference proteome</keyword>
<dbReference type="InterPro" id="IPR037069">
    <property type="entry name" value="AcylCoA_DH/ox_N_sf"/>
</dbReference>